<keyword evidence="1" id="KW-0812">Transmembrane</keyword>
<evidence type="ECO:0000313" key="2">
    <source>
        <dbReference type="EMBL" id="QBK85695.1"/>
    </source>
</evidence>
<evidence type="ECO:0000256" key="1">
    <source>
        <dbReference type="SAM" id="Phobius"/>
    </source>
</evidence>
<accession>A0A481YSG7</accession>
<reference evidence="2" key="1">
    <citation type="journal article" date="2019" name="MBio">
        <title>Virus Genomes from Deep Sea Sediments Expand the Ocean Megavirome and Support Independent Origins of Viral Gigantism.</title>
        <authorList>
            <person name="Backstrom D."/>
            <person name="Yutin N."/>
            <person name="Jorgensen S.L."/>
            <person name="Dharamshi J."/>
            <person name="Homa F."/>
            <person name="Zaremba-Niedwiedzka K."/>
            <person name="Spang A."/>
            <person name="Wolf Y.I."/>
            <person name="Koonin E.V."/>
            <person name="Ettema T.J."/>
        </authorList>
    </citation>
    <scope>NUCLEOTIDE SEQUENCE</scope>
</reference>
<dbReference type="EMBL" id="MK500327">
    <property type="protein sequence ID" value="QBK85695.1"/>
    <property type="molecule type" value="Genomic_DNA"/>
</dbReference>
<sequence length="88" mass="9392">MDDMKKGCFVIILIFSIFFLVYGFMDLMKAKKSGETDAAHISRQIKGFAYIMLSQVVLVIGGALCLGGFEKSLGSLRGAYPGGGAGSF</sequence>
<keyword evidence="1" id="KW-1133">Transmembrane helix</keyword>
<name>A0A481YSG7_9VIRU</name>
<feature type="transmembrane region" description="Helical" evidence="1">
    <location>
        <begin position="48"/>
        <end position="69"/>
    </location>
</feature>
<protein>
    <submittedName>
        <fullName evidence="2">Uncharacterized protein</fullName>
    </submittedName>
</protein>
<keyword evidence="1" id="KW-0472">Membrane</keyword>
<feature type="transmembrane region" description="Helical" evidence="1">
    <location>
        <begin position="7"/>
        <end position="28"/>
    </location>
</feature>
<proteinExistence type="predicted"/>
<organism evidence="2">
    <name type="scientific">Marseillevirus LCMAC101</name>
    <dbReference type="NCBI Taxonomy" id="2506602"/>
    <lineage>
        <taxon>Viruses</taxon>
        <taxon>Varidnaviria</taxon>
        <taxon>Bamfordvirae</taxon>
        <taxon>Nucleocytoviricota</taxon>
        <taxon>Megaviricetes</taxon>
        <taxon>Pimascovirales</taxon>
        <taxon>Pimascovirales incertae sedis</taxon>
        <taxon>Marseilleviridae</taxon>
    </lineage>
</organism>
<gene>
    <name evidence="2" type="ORF">LCMAC101_02900</name>
</gene>